<dbReference type="RefSeq" id="WP_158092088.1">
    <property type="nucleotide sequence ID" value="NZ_AP018920.1"/>
</dbReference>
<sequence>MTDNTLSRFHVRAQDQPVVDQGDAGNESWMSAGGDPRDRGRLVELVSEQLVGSERLMVGLAWLSPGEVHLLHHHPHADEWYYIIRGSAQFTIGDEVIRGEPGSALWIPRAVPHRIHNDRPRETLEFLWGFDRPRLDSVGIVWDE</sequence>
<organism evidence="4 5">
    <name type="scientific">Pseudonocardia autotrophica</name>
    <name type="common">Amycolata autotrophica</name>
    <name type="synonym">Nocardia autotrophica</name>
    <dbReference type="NCBI Taxonomy" id="2074"/>
    <lineage>
        <taxon>Bacteria</taxon>
        <taxon>Bacillati</taxon>
        <taxon>Actinomycetota</taxon>
        <taxon>Actinomycetes</taxon>
        <taxon>Pseudonocardiales</taxon>
        <taxon>Pseudonocardiaceae</taxon>
        <taxon>Pseudonocardia</taxon>
    </lineage>
</organism>
<dbReference type="InterPro" id="IPR011051">
    <property type="entry name" value="RmlC_Cupin_sf"/>
</dbReference>
<dbReference type="InterPro" id="IPR013096">
    <property type="entry name" value="Cupin_2"/>
</dbReference>
<evidence type="ECO:0000256" key="1">
    <source>
        <dbReference type="ARBA" id="ARBA00022723"/>
    </source>
</evidence>
<evidence type="ECO:0000313" key="4">
    <source>
        <dbReference type="EMBL" id="OSY42312.1"/>
    </source>
</evidence>
<dbReference type="InterPro" id="IPR006045">
    <property type="entry name" value="Cupin_1"/>
</dbReference>
<proteinExistence type="predicted"/>
<protein>
    <submittedName>
        <fullName evidence="4">Cupin domain protein</fullName>
    </submittedName>
</protein>
<keyword evidence="5" id="KW-1185">Reference proteome</keyword>
<dbReference type="STRING" id="2074.BG845_01232"/>
<dbReference type="InterPro" id="IPR014710">
    <property type="entry name" value="RmlC-like_jellyroll"/>
</dbReference>
<keyword evidence="1" id="KW-0479">Metal-binding</keyword>
<evidence type="ECO:0000259" key="3">
    <source>
        <dbReference type="SMART" id="SM00835"/>
    </source>
</evidence>
<dbReference type="OrthoDB" id="1973590at2"/>
<dbReference type="Gene3D" id="2.60.120.10">
    <property type="entry name" value="Jelly Rolls"/>
    <property type="match status" value="1"/>
</dbReference>
<evidence type="ECO:0000256" key="2">
    <source>
        <dbReference type="SAM" id="MobiDB-lite"/>
    </source>
</evidence>
<dbReference type="Proteomes" id="UP000194360">
    <property type="component" value="Unassembled WGS sequence"/>
</dbReference>
<dbReference type="EMBL" id="MIGB01000005">
    <property type="protein sequence ID" value="OSY42312.1"/>
    <property type="molecule type" value="Genomic_DNA"/>
</dbReference>
<dbReference type="GO" id="GO:0046872">
    <property type="term" value="F:metal ion binding"/>
    <property type="evidence" value="ECO:0007669"/>
    <property type="project" value="UniProtKB-KW"/>
</dbReference>
<dbReference type="PANTHER" id="PTHR35848">
    <property type="entry name" value="OXALATE-BINDING PROTEIN"/>
    <property type="match status" value="1"/>
</dbReference>
<dbReference type="Pfam" id="PF07883">
    <property type="entry name" value="Cupin_2"/>
    <property type="match status" value="1"/>
</dbReference>
<name>A0A1Y2N4A7_PSEAH</name>
<dbReference type="PANTHER" id="PTHR35848:SF6">
    <property type="entry name" value="CUPIN TYPE-2 DOMAIN-CONTAINING PROTEIN"/>
    <property type="match status" value="1"/>
</dbReference>
<dbReference type="InterPro" id="IPR051610">
    <property type="entry name" value="GPI/OXD"/>
</dbReference>
<gene>
    <name evidence="4" type="ORF">BG845_01232</name>
</gene>
<dbReference type="SMART" id="SM00835">
    <property type="entry name" value="Cupin_1"/>
    <property type="match status" value="1"/>
</dbReference>
<comment type="caution">
    <text evidence="4">The sequence shown here is derived from an EMBL/GenBank/DDBJ whole genome shotgun (WGS) entry which is preliminary data.</text>
</comment>
<dbReference type="SUPFAM" id="SSF51182">
    <property type="entry name" value="RmlC-like cupins"/>
    <property type="match status" value="1"/>
</dbReference>
<dbReference type="AlphaFoldDB" id="A0A1Y2N4A7"/>
<feature type="region of interest" description="Disordered" evidence="2">
    <location>
        <begin position="11"/>
        <end position="35"/>
    </location>
</feature>
<feature type="domain" description="Cupin type-1" evidence="3">
    <location>
        <begin position="31"/>
        <end position="136"/>
    </location>
</feature>
<accession>A0A1Y2N4A7</accession>
<reference evidence="4 5" key="1">
    <citation type="submission" date="2016-09" db="EMBL/GenBank/DDBJ databases">
        <title>Pseudonocardia autotrophica DSM535, a candidate organism with high potential of specific P450 cytochromes.</title>
        <authorList>
            <person name="Grumaz C."/>
            <person name="Vainshtein Y."/>
            <person name="Kirstahler P."/>
            <person name="Sohn K."/>
        </authorList>
    </citation>
    <scope>NUCLEOTIDE SEQUENCE [LARGE SCALE GENOMIC DNA]</scope>
    <source>
        <strain evidence="4 5">DSM 535</strain>
    </source>
</reference>
<evidence type="ECO:0000313" key="5">
    <source>
        <dbReference type="Proteomes" id="UP000194360"/>
    </source>
</evidence>